<proteinExistence type="predicted"/>
<evidence type="ECO:0000313" key="2">
    <source>
        <dbReference type="EMBL" id="OOF99571.1"/>
    </source>
</evidence>
<name>A0A1R3RYN1_ASPC5</name>
<evidence type="ECO:0000313" key="3">
    <source>
        <dbReference type="Proteomes" id="UP000188318"/>
    </source>
</evidence>
<keyword evidence="3" id="KW-1185">Reference proteome</keyword>
<protein>
    <submittedName>
        <fullName evidence="2">Uncharacterized protein</fullName>
    </submittedName>
</protein>
<evidence type="ECO:0000256" key="1">
    <source>
        <dbReference type="SAM" id="MobiDB-lite"/>
    </source>
</evidence>
<dbReference type="VEuPathDB" id="FungiDB:ASPCADRAFT_126474"/>
<dbReference type="AlphaFoldDB" id="A0A1R3RYN1"/>
<reference evidence="3" key="1">
    <citation type="journal article" date="2017" name="Genome Biol.">
        <title>Comparative genomics reveals high biological diversity and specific adaptations in the industrially and medically important fungal genus Aspergillus.</title>
        <authorList>
            <person name="de Vries R.P."/>
            <person name="Riley R."/>
            <person name="Wiebenga A."/>
            <person name="Aguilar-Osorio G."/>
            <person name="Amillis S."/>
            <person name="Uchima C.A."/>
            <person name="Anderluh G."/>
            <person name="Asadollahi M."/>
            <person name="Askin M."/>
            <person name="Barry K."/>
            <person name="Battaglia E."/>
            <person name="Bayram O."/>
            <person name="Benocci T."/>
            <person name="Braus-Stromeyer S.A."/>
            <person name="Caldana C."/>
            <person name="Canovas D."/>
            <person name="Cerqueira G.C."/>
            <person name="Chen F."/>
            <person name="Chen W."/>
            <person name="Choi C."/>
            <person name="Clum A."/>
            <person name="Dos Santos R.A."/>
            <person name="Damasio A.R."/>
            <person name="Diallinas G."/>
            <person name="Emri T."/>
            <person name="Fekete E."/>
            <person name="Flipphi M."/>
            <person name="Freyberg S."/>
            <person name="Gallo A."/>
            <person name="Gournas C."/>
            <person name="Habgood R."/>
            <person name="Hainaut M."/>
            <person name="Harispe M.L."/>
            <person name="Henrissat B."/>
            <person name="Hilden K.S."/>
            <person name="Hope R."/>
            <person name="Hossain A."/>
            <person name="Karabika E."/>
            <person name="Karaffa L."/>
            <person name="Karanyi Z."/>
            <person name="Krasevec N."/>
            <person name="Kuo A."/>
            <person name="Kusch H."/>
            <person name="LaButti K."/>
            <person name="Lagendijk E.L."/>
            <person name="Lapidus A."/>
            <person name="Levasseur A."/>
            <person name="Lindquist E."/>
            <person name="Lipzen A."/>
            <person name="Logrieco A.F."/>
            <person name="MacCabe A."/>
            <person name="Maekelae M.R."/>
            <person name="Malavazi I."/>
            <person name="Melin P."/>
            <person name="Meyer V."/>
            <person name="Mielnichuk N."/>
            <person name="Miskei M."/>
            <person name="Molnar A.P."/>
            <person name="Mule G."/>
            <person name="Ngan C.Y."/>
            <person name="Orejas M."/>
            <person name="Orosz E."/>
            <person name="Ouedraogo J.P."/>
            <person name="Overkamp K.M."/>
            <person name="Park H.-S."/>
            <person name="Perrone G."/>
            <person name="Piumi F."/>
            <person name="Punt P.J."/>
            <person name="Ram A.F."/>
            <person name="Ramon A."/>
            <person name="Rauscher S."/>
            <person name="Record E."/>
            <person name="Riano-Pachon D.M."/>
            <person name="Robert V."/>
            <person name="Roehrig J."/>
            <person name="Ruller R."/>
            <person name="Salamov A."/>
            <person name="Salih N.S."/>
            <person name="Samson R.A."/>
            <person name="Sandor E."/>
            <person name="Sanguinetti M."/>
            <person name="Schuetze T."/>
            <person name="Sepcic K."/>
            <person name="Shelest E."/>
            <person name="Sherlock G."/>
            <person name="Sophianopoulou V."/>
            <person name="Squina F.M."/>
            <person name="Sun H."/>
            <person name="Susca A."/>
            <person name="Todd R.B."/>
            <person name="Tsang A."/>
            <person name="Unkles S.E."/>
            <person name="van de Wiele N."/>
            <person name="van Rossen-Uffink D."/>
            <person name="Oliveira J.V."/>
            <person name="Vesth T.C."/>
            <person name="Visser J."/>
            <person name="Yu J.-H."/>
            <person name="Zhou M."/>
            <person name="Andersen M.R."/>
            <person name="Archer D.B."/>
            <person name="Baker S.E."/>
            <person name="Benoit I."/>
            <person name="Brakhage A.A."/>
            <person name="Braus G.H."/>
            <person name="Fischer R."/>
            <person name="Frisvad J.C."/>
            <person name="Goldman G.H."/>
            <person name="Houbraken J."/>
            <person name="Oakley B."/>
            <person name="Pocsi I."/>
            <person name="Scazzocchio C."/>
            <person name="Seiboth B."/>
            <person name="vanKuyk P.A."/>
            <person name="Wortman J."/>
            <person name="Dyer P.S."/>
            <person name="Grigoriev I.V."/>
        </authorList>
    </citation>
    <scope>NUCLEOTIDE SEQUENCE [LARGE SCALE GENOMIC DNA]</scope>
    <source>
        <strain evidence="3">ITEM 5010</strain>
    </source>
</reference>
<dbReference type="Proteomes" id="UP000188318">
    <property type="component" value="Unassembled WGS sequence"/>
</dbReference>
<organism evidence="2 3">
    <name type="scientific">Aspergillus carbonarius (strain ITEM 5010)</name>
    <dbReference type="NCBI Taxonomy" id="602072"/>
    <lineage>
        <taxon>Eukaryota</taxon>
        <taxon>Fungi</taxon>
        <taxon>Dikarya</taxon>
        <taxon>Ascomycota</taxon>
        <taxon>Pezizomycotina</taxon>
        <taxon>Eurotiomycetes</taxon>
        <taxon>Eurotiomycetidae</taxon>
        <taxon>Eurotiales</taxon>
        <taxon>Aspergillaceae</taxon>
        <taxon>Aspergillus</taxon>
        <taxon>Aspergillus subgen. Circumdati</taxon>
    </lineage>
</organism>
<gene>
    <name evidence="2" type="ORF">ASPCADRAFT_126474</name>
</gene>
<dbReference type="EMBL" id="KV907494">
    <property type="protein sequence ID" value="OOF99571.1"/>
    <property type="molecule type" value="Genomic_DNA"/>
</dbReference>
<sequence>MDPGQTQGHPWKAPSPTTAYAPTSEGQELHYLPSEEIAEPEPSHGWDSTYPKRLFFDIHPFSHRRRHRSLFLYAGHALYARLRTAAKLTHGHSCIPLRPSPQRLPSSSPPIVQPLSLSISPLPIGLDTPYNNSKLVPPSSATGACNFADCPLQPSIALPAPFLILR</sequence>
<accession>A0A1R3RYN1</accession>
<feature type="region of interest" description="Disordered" evidence="1">
    <location>
        <begin position="1"/>
        <end position="22"/>
    </location>
</feature>